<accession>A0A4Q1BQQ2</accession>
<reference evidence="2 3" key="1">
    <citation type="submission" date="2016-06" db="EMBL/GenBank/DDBJ databases">
        <title>Evolution of pathogenesis and genome organization in the Tremellales.</title>
        <authorList>
            <person name="Cuomo C."/>
            <person name="Litvintseva A."/>
            <person name="Heitman J."/>
            <person name="Chen Y."/>
            <person name="Sun S."/>
            <person name="Springer D."/>
            <person name="Dromer F."/>
            <person name="Young S."/>
            <person name="Zeng Q."/>
            <person name="Chapman S."/>
            <person name="Gujja S."/>
            <person name="Saif S."/>
            <person name="Birren B."/>
        </authorList>
    </citation>
    <scope>NUCLEOTIDE SEQUENCE [LARGE SCALE GENOMIC DNA]</scope>
    <source>
        <strain evidence="2 3">ATCC 28783</strain>
    </source>
</reference>
<dbReference type="Proteomes" id="UP000289152">
    <property type="component" value="Unassembled WGS sequence"/>
</dbReference>
<dbReference type="EMBL" id="SDIL01000021">
    <property type="protein sequence ID" value="RXK40263.1"/>
    <property type="molecule type" value="Genomic_DNA"/>
</dbReference>
<dbReference type="VEuPathDB" id="FungiDB:TREMEDRAFT_64573"/>
<dbReference type="AlphaFoldDB" id="A0A4Q1BQQ2"/>
<evidence type="ECO:0000313" key="3">
    <source>
        <dbReference type="Proteomes" id="UP000289152"/>
    </source>
</evidence>
<protein>
    <submittedName>
        <fullName evidence="2">Uncharacterized protein</fullName>
    </submittedName>
</protein>
<evidence type="ECO:0000313" key="2">
    <source>
        <dbReference type="EMBL" id="RXK40263.1"/>
    </source>
</evidence>
<sequence length="343" mass="38205">MSQQECDTGAQLPHANVSPQSGMSSTRVYKRRMVPERRSAEVDDLTHGDYSQWHSLEELTVGKVSGPGNSSTRPHGASGFIHRLSILSHRRLNFIGSGTPDSDLLTPLQVTAWFNDDEEGGTYVSLTPTLTGNEEDLQVQEETNRLCRFLKTRLKRTPGEFQEDCDMLDNACRLFMSISEGQYGTSKSIALDLYSQKPRPRFQSTGPVNPGSSVVLRIGMIKSALGPLLFILNGDAHPDTDRIFEATVERASLPSESKALYRFYAEDSEGKSEFILDRIQRAATEATTANGLNGLKVVVEGENVTQAWLSEDPKGRFKGMRNLLTREDQNKLRRVVETFCKVE</sequence>
<gene>
    <name evidence="2" type="ORF">M231_02537</name>
</gene>
<feature type="compositionally biased region" description="Polar residues" evidence="1">
    <location>
        <begin position="17"/>
        <end position="27"/>
    </location>
</feature>
<dbReference type="InParanoid" id="A0A4Q1BQQ2"/>
<evidence type="ECO:0000256" key="1">
    <source>
        <dbReference type="SAM" id="MobiDB-lite"/>
    </source>
</evidence>
<name>A0A4Q1BQQ2_TREME</name>
<organism evidence="2 3">
    <name type="scientific">Tremella mesenterica</name>
    <name type="common">Jelly fungus</name>
    <dbReference type="NCBI Taxonomy" id="5217"/>
    <lineage>
        <taxon>Eukaryota</taxon>
        <taxon>Fungi</taxon>
        <taxon>Dikarya</taxon>
        <taxon>Basidiomycota</taxon>
        <taxon>Agaricomycotina</taxon>
        <taxon>Tremellomycetes</taxon>
        <taxon>Tremellales</taxon>
        <taxon>Tremellaceae</taxon>
        <taxon>Tremella</taxon>
    </lineage>
</organism>
<comment type="caution">
    <text evidence="2">The sequence shown here is derived from an EMBL/GenBank/DDBJ whole genome shotgun (WGS) entry which is preliminary data.</text>
</comment>
<feature type="compositionally biased region" description="Basic and acidic residues" evidence="1">
    <location>
        <begin position="33"/>
        <end position="43"/>
    </location>
</feature>
<proteinExistence type="predicted"/>
<keyword evidence="3" id="KW-1185">Reference proteome</keyword>
<feature type="region of interest" description="Disordered" evidence="1">
    <location>
        <begin position="1"/>
        <end position="43"/>
    </location>
</feature>